<dbReference type="AlphaFoldDB" id="A0AAD6LI86"/>
<dbReference type="EMBL" id="JAQIZT010000016">
    <property type="protein sequence ID" value="KAJ6967441.1"/>
    <property type="molecule type" value="Genomic_DNA"/>
</dbReference>
<accession>A0AAD6LI86</accession>
<name>A0AAD6LI86_9ROSI</name>
<organism evidence="1 2">
    <name type="scientific">Populus alba x Populus x berolinensis</name>
    <dbReference type="NCBI Taxonomy" id="444605"/>
    <lineage>
        <taxon>Eukaryota</taxon>
        <taxon>Viridiplantae</taxon>
        <taxon>Streptophyta</taxon>
        <taxon>Embryophyta</taxon>
        <taxon>Tracheophyta</taxon>
        <taxon>Spermatophyta</taxon>
        <taxon>Magnoliopsida</taxon>
        <taxon>eudicotyledons</taxon>
        <taxon>Gunneridae</taxon>
        <taxon>Pentapetalae</taxon>
        <taxon>rosids</taxon>
        <taxon>fabids</taxon>
        <taxon>Malpighiales</taxon>
        <taxon>Salicaceae</taxon>
        <taxon>Saliceae</taxon>
        <taxon>Populus</taxon>
    </lineage>
</organism>
<comment type="caution">
    <text evidence="1">The sequence shown here is derived from an EMBL/GenBank/DDBJ whole genome shotgun (WGS) entry which is preliminary data.</text>
</comment>
<reference evidence="1 2" key="1">
    <citation type="journal article" date="2023" name="Mol. Ecol. Resour.">
        <title>Chromosome-level genome assembly of a triploid poplar Populus alba 'Berolinensis'.</title>
        <authorList>
            <person name="Chen S."/>
            <person name="Yu Y."/>
            <person name="Wang X."/>
            <person name="Wang S."/>
            <person name="Zhang T."/>
            <person name="Zhou Y."/>
            <person name="He R."/>
            <person name="Meng N."/>
            <person name="Wang Y."/>
            <person name="Liu W."/>
            <person name="Liu Z."/>
            <person name="Liu J."/>
            <person name="Guo Q."/>
            <person name="Huang H."/>
            <person name="Sederoff R.R."/>
            <person name="Wang G."/>
            <person name="Qu G."/>
            <person name="Chen S."/>
        </authorList>
    </citation>
    <scope>NUCLEOTIDE SEQUENCE [LARGE SCALE GENOMIC DNA]</scope>
    <source>
        <strain evidence="1">SC-2020</strain>
    </source>
</reference>
<dbReference type="Proteomes" id="UP001164929">
    <property type="component" value="Chromosome 16"/>
</dbReference>
<protein>
    <submittedName>
        <fullName evidence="1">Uncharacterized protein</fullName>
    </submittedName>
</protein>
<proteinExistence type="predicted"/>
<gene>
    <name evidence="1" type="ORF">NC653_035601</name>
</gene>
<evidence type="ECO:0000313" key="2">
    <source>
        <dbReference type="Proteomes" id="UP001164929"/>
    </source>
</evidence>
<sequence length="195" mass="22189">MKPMVKLRPLLLLKRKSPLLLKNLAVAARGGMETLRPALQQMLLKVLYKGIRRVSSRSWRRKKNLKLNQRAMLPRNLLEPLLLLPALRGMVQQPTWSGFFSSTHLKWNRGHDHSSSYDRVIFVAFGGLSSQIISDWARYGTDDFDGVNTKSVTPSDVEGGELDVDTKNSESKSLIRKKLSGTKKYSRDVSTFELY</sequence>
<evidence type="ECO:0000313" key="1">
    <source>
        <dbReference type="EMBL" id="KAJ6967441.1"/>
    </source>
</evidence>
<keyword evidence="2" id="KW-1185">Reference proteome</keyword>